<protein>
    <recommendedName>
        <fullName evidence="5">Membrane protein 6-pyruvoyl-tetrahydropterin synthase-related domain-containing protein</fullName>
    </recommendedName>
</protein>
<feature type="transmembrane region" description="Helical" evidence="2">
    <location>
        <begin position="208"/>
        <end position="232"/>
    </location>
</feature>
<dbReference type="EMBL" id="JACHJT010000001">
    <property type="protein sequence ID" value="MBB4933838.1"/>
    <property type="molecule type" value="Genomic_DNA"/>
</dbReference>
<keyword evidence="2" id="KW-0812">Transmembrane</keyword>
<feature type="transmembrane region" description="Helical" evidence="2">
    <location>
        <begin position="413"/>
        <end position="437"/>
    </location>
</feature>
<sequence length="659" mass="68528">MSGRTARTAVGPAGPWRRAARYAPWLAGAAAGALAVGPGLAPGLVLRYDMVFVPDPPLSAVTLGAGGGFPRAVPSDAVVGALGLLLPAHAVQALVLLAIFTLGAAGAARLVPGTPPVPGVAAGLCYVWNPFVAERLLLGQWAVLLGYAGLPWVLAAAARLHRARDLPRVVVALLPAAIGGFSAMVLSALVAVPTAVVRGRAFPRLWRALYPAALLGAALLALSLPWLIPALGSDARTDPAAVDLFAARSDTPFGVVGSLFALGGIWTAHAVPAGYGQVFLALGRLALALAAVAGWVWLLRRHRMAFGAGLSVAAAAGFAIALLGVGEPGRALLRSLIEGWSGFGPLRDGHLYVAPLALLQAVGFGGVVRWMWGENTGNGQYAPEAPGGPLASGAVERSSAPPARPRRLWRDPAAVAGPVAAVLLVLVPVVLLPGLVWGAAGRLAPVEYPADWQRVREIVARDSRPGAVLSLPWSAYRGLDWRADGRTVVVLDPATKLFDRRVVWNDNLRVGEDSGVRVVEGEDPLARRVAPLLDPTRPYEAAPDLPSRLGELGVRYVLIERAAADEITAADGASSPGENTFWYDLPGVRTAHDGSELLLLELPERHVEAESADLSGLEVTGWLVTVGATIWSLAVSGSSLVPMRPGLSAGTVSRKESFK</sequence>
<name>A0A7W7W4Q5_9ACTN</name>
<feature type="transmembrane region" description="Helical" evidence="2">
    <location>
        <begin position="253"/>
        <end position="272"/>
    </location>
</feature>
<feature type="transmembrane region" description="Helical" evidence="2">
    <location>
        <begin position="169"/>
        <end position="196"/>
    </location>
</feature>
<evidence type="ECO:0000313" key="3">
    <source>
        <dbReference type="EMBL" id="MBB4933838.1"/>
    </source>
</evidence>
<evidence type="ECO:0008006" key="5">
    <source>
        <dbReference type="Google" id="ProtNLM"/>
    </source>
</evidence>
<keyword evidence="2" id="KW-1133">Transmembrane helix</keyword>
<feature type="transmembrane region" description="Helical" evidence="2">
    <location>
        <begin position="25"/>
        <end position="48"/>
    </location>
</feature>
<dbReference type="RefSeq" id="WP_184581416.1">
    <property type="nucleotide sequence ID" value="NZ_JACHJT010000001.1"/>
</dbReference>
<evidence type="ECO:0000256" key="1">
    <source>
        <dbReference type="SAM" id="MobiDB-lite"/>
    </source>
</evidence>
<comment type="caution">
    <text evidence="3">The sequence shown here is derived from an EMBL/GenBank/DDBJ whole genome shotgun (WGS) entry which is preliminary data.</text>
</comment>
<proteinExistence type="predicted"/>
<feature type="transmembrane region" description="Helical" evidence="2">
    <location>
        <begin position="278"/>
        <end position="298"/>
    </location>
</feature>
<feature type="transmembrane region" description="Helical" evidence="2">
    <location>
        <begin position="305"/>
        <end position="326"/>
    </location>
</feature>
<keyword evidence="4" id="KW-1185">Reference proteome</keyword>
<feature type="region of interest" description="Disordered" evidence="1">
    <location>
        <begin position="382"/>
        <end position="404"/>
    </location>
</feature>
<feature type="transmembrane region" description="Helical" evidence="2">
    <location>
        <begin position="138"/>
        <end position="157"/>
    </location>
</feature>
<keyword evidence="2" id="KW-0472">Membrane</keyword>
<gene>
    <name evidence="3" type="ORF">F4561_004658</name>
</gene>
<dbReference type="AlphaFoldDB" id="A0A7W7W4Q5"/>
<reference evidence="3 4" key="1">
    <citation type="submission" date="2020-08" db="EMBL/GenBank/DDBJ databases">
        <title>Sequencing the genomes of 1000 actinobacteria strains.</title>
        <authorList>
            <person name="Klenk H.-P."/>
        </authorList>
    </citation>
    <scope>NUCLEOTIDE SEQUENCE [LARGE SCALE GENOMIC DNA]</scope>
    <source>
        <strain evidence="3 4">DSM 102030</strain>
    </source>
</reference>
<organism evidence="3 4">
    <name type="scientific">Lipingzhangella halophila</name>
    <dbReference type="NCBI Taxonomy" id="1783352"/>
    <lineage>
        <taxon>Bacteria</taxon>
        <taxon>Bacillati</taxon>
        <taxon>Actinomycetota</taxon>
        <taxon>Actinomycetes</taxon>
        <taxon>Streptosporangiales</taxon>
        <taxon>Nocardiopsidaceae</taxon>
        <taxon>Lipingzhangella</taxon>
    </lineage>
</organism>
<evidence type="ECO:0000256" key="2">
    <source>
        <dbReference type="SAM" id="Phobius"/>
    </source>
</evidence>
<feature type="transmembrane region" description="Helical" evidence="2">
    <location>
        <begin position="351"/>
        <end position="372"/>
    </location>
</feature>
<evidence type="ECO:0000313" key="4">
    <source>
        <dbReference type="Proteomes" id="UP000523007"/>
    </source>
</evidence>
<dbReference type="Proteomes" id="UP000523007">
    <property type="component" value="Unassembled WGS sequence"/>
</dbReference>
<accession>A0A7W7W4Q5</accession>